<dbReference type="PANTHER" id="PTHR34399:SF3">
    <property type="entry name" value="AVID PROTEIN-RELATED"/>
    <property type="match status" value="1"/>
</dbReference>
<name>A0A7K6L8G9_9CORV</name>
<keyword evidence="2" id="KW-0964">Secreted</keyword>
<evidence type="ECO:0000313" key="4">
    <source>
        <dbReference type="EMBL" id="NWW20353.1"/>
    </source>
</evidence>
<dbReference type="GO" id="GO:0005576">
    <property type="term" value="C:extracellular region"/>
    <property type="evidence" value="ECO:0007669"/>
    <property type="project" value="UniProtKB-SubCell"/>
</dbReference>
<dbReference type="GO" id="GO:0009374">
    <property type="term" value="F:biotin binding"/>
    <property type="evidence" value="ECO:0007669"/>
    <property type="project" value="InterPro"/>
</dbReference>
<sequence>CGTSAEFSPLQCILTGSWKNDLGSNMTISDVSKMGSFDGIYHTAVSATTEKIKKSPLLGYQ</sequence>
<protein>
    <submittedName>
        <fullName evidence="4">AVID protein</fullName>
    </submittedName>
</protein>
<dbReference type="PROSITE" id="PS51326">
    <property type="entry name" value="AVIDIN_2"/>
    <property type="match status" value="1"/>
</dbReference>
<proteinExistence type="predicted"/>
<dbReference type="OrthoDB" id="9423317at2759"/>
<comment type="caution">
    <text evidence="4">The sequence shown here is derived from an EMBL/GenBank/DDBJ whole genome shotgun (WGS) entry which is preliminary data.</text>
</comment>
<dbReference type="InterPro" id="IPR051764">
    <property type="entry name" value="Avidin/Streptavidin-rel"/>
</dbReference>
<gene>
    <name evidence="4" type="primary">Avd_0</name>
    <name evidence="4" type="ORF">FALFRO_R16144</name>
</gene>
<dbReference type="Proteomes" id="UP000534626">
    <property type="component" value="Unassembled WGS sequence"/>
</dbReference>
<accession>A0A7K6L8G9</accession>
<evidence type="ECO:0000256" key="1">
    <source>
        <dbReference type="ARBA" id="ARBA00004613"/>
    </source>
</evidence>
<dbReference type="PANTHER" id="PTHR34399">
    <property type="entry name" value="AVIDIN-RELATED"/>
    <property type="match status" value="1"/>
</dbReference>
<keyword evidence="5" id="KW-1185">Reference proteome</keyword>
<dbReference type="EMBL" id="VZRV01004371">
    <property type="protein sequence ID" value="NWW20353.1"/>
    <property type="molecule type" value="Genomic_DNA"/>
</dbReference>
<comment type="subcellular location">
    <subcellularLocation>
        <location evidence="1">Secreted</location>
    </subcellularLocation>
</comment>
<evidence type="ECO:0000256" key="2">
    <source>
        <dbReference type="ARBA" id="ARBA00022525"/>
    </source>
</evidence>
<evidence type="ECO:0000313" key="5">
    <source>
        <dbReference type="Proteomes" id="UP000534626"/>
    </source>
</evidence>
<dbReference type="Gene3D" id="2.40.128.30">
    <property type="entry name" value="Avidin-like"/>
    <property type="match status" value="1"/>
</dbReference>
<feature type="non-terminal residue" evidence="4">
    <location>
        <position position="61"/>
    </location>
</feature>
<dbReference type="InterPro" id="IPR036896">
    <property type="entry name" value="Avidin-like_sf"/>
</dbReference>
<dbReference type="AlphaFoldDB" id="A0A7K6L8G9"/>
<dbReference type="InterPro" id="IPR005468">
    <property type="entry name" value="Avidin/str"/>
</dbReference>
<reference evidence="4 5" key="1">
    <citation type="submission" date="2019-09" db="EMBL/GenBank/DDBJ databases">
        <title>Bird 10,000 Genomes (B10K) Project - Family phase.</title>
        <authorList>
            <person name="Zhang G."/>
        </authorList>
    </citation>
    <scope>NUCLEOTIDE SEQUENCE [LARGE SCALE GENOMIC DNA]</scope>
    <source>
        <strain evidence="4">B10K-DU-029-77</strain>
    </source>
</reference>
<feature type="non-terminal residue" evidence="4">
    <location>
        <position position="1"/>
    </location>
</feature>
<organism evidence="4 5">
    <name type="scientific">Falcunculus frontatus</name>
    <name type="common">Eastern shriketit</name>
    <dbReference type="NCBI Taxonomy" id="254539"/>
    <lineage>
        <taxon>Eukaryota</taxon>
        <taxon>Metazoa</taxon>
        <taxon>Chordata</taxon>
        <taxon>Craniata</taxon>
        <taxon>Vertebrata</taxon>
        <taxon>Euteleostomi</taxon>
        <taxon>Archelosauria</taxon>
        <taxon>Archosauria</taxon>
        <taxon>Dinosauria</taxon>
        <taxon>Saurischia</taxon>
        <taxon>Theropoda</taxon>
        <taxon>Coelurosauria</taxon>
        <taxon>Aves</taxon>
        <taxon>Neognathae</taxon>
        <taxon>Neoaves</taxon>
        <taxon>Telluraves</taxon>
        <taxon>Australaves</taxon>
        <taxon>Passeriformes</taxon>
        <taxon>Corvoidea</taxon>
        <taxon>Pachycephalidae</taxon>
        <taxon>Falcunculus</taxon>
    </lineage>
</organism>
<dbReference type="Pfam" id="PF01382">
    <property type="entry name" value="Avidin"/>
    <property type="match status" value="1"/>
</dbReference>
<keyword evidence="3" id="KW-0732">Signal</keyword>
<evidence type="ECO:0000256" key="3">
    <source>
        <dbReference type="ARBA" id="ARBA00022729"/>
    </source>
</evidence>
<dbReference type="SUPFAM" id="SSF50876">
    <property type="entry name" value="Avidin/streptavidin"/>
    <property type="match status" value="1"/>
</dbReference>